<reference evidence="2" key="1">
    <citation type="submission" date="2023-10" db="EMBL/GenBank/DDBJ databases">
        <authorList>
            <person name="Chen Y."/>
            <person name="Shah S."/>
            <person name="Dougan E. K."/>
            <person name="Thang M."/>
            <person name="Chan C."/>
        </authorList>
    </citation>
    <scope>NUCLEOTIDE SEQUENCE [LARGE SCALE GENOMIC DNA]</scope>
</reference>
<proteinExistence type="predicted"/>
<feature type="compositionally biased region" description="Basic residues" evidence="1">
    <location>
        <begin position="260"/>
        <end position="270"/>
    </location>
</feature>
<protein>
    <recommendedName>
        <fullName evidence="4">Reverse transcriptase domain-containing protein</fullName>
    </recommendedName>
</protein>
<evidence type="ECO:0000256" key="1">
    <source>
        <dbReference type="SAM" id="MobiDB-lite"/>
    </source>
</evidence>
<accession>A0ABN9RJT3</accession>
<evidence type="ECO:0000313" key="3">
    <source>
        <dbReference type="Proteomes" id="UP001189429"/>
    </source>
</evidence>
<feature type="non-terminal residue" evidence="2">
    <location>
        <position position="290"/>
    </location>
</feature>
<comment type="caution">
    <text evidence="2">The sequence shown here is derived from an EMBL/GenBank/DDBJ whole genome shotgun (WGS) entry which is preliminary data.</text>
</comment>
<name>A0ABN9RJT3_9DINO</name>
<evidence type="ECO:0000313" key="2">
    <source>
        <dbReference type="EMBL" id="CAK0818485.1"/>
    </source>
</evidence>
<dbReference type="InterPro" id="IPR043502">
    <property type="entry name" value="DNA/RNA_pol_sf"/>
</dbReference>
<feature type="region of interest" description="Disordered" evidence="1">
    <location>
        <begin position="161"/>
        <end position="180"/>
    </location>
</feature>
<sequence>MPPCVVDLVYGTMEAHMIHEDADVLGWLVLDIADAFWTLGLRPSERKFFAGKLRGKCYISHRLAQGSRGAPLAWCRFFVLAMRLTAAMFDAAELSAKACVGDPALASAGAGEQRSRIKAIVVLAWRALNLDLSFRKGQGDAVSELKEIIGSILETNVVSTQSLRASTPRGGGPGPPSPRAGATSLIMLTMVLRLKSSSRGLNIIARELALELAEAAHRPLVAEHIPGAANVLADVLSRAADPSKPRALPPALREASRARAPARGRSRHRALSPPPASPAAAGQSEPGLLQ</sequence>
<evidence type="ECO:0008006" key="4">
    <source>
        <dbReference type="Google" id="ProtNLM"/>
    </source>
</evidence>
<feature type="region of interest" description="Disordered" evidence="1">
    <location>
        <begin position="241"/>
        <end position="290"/>
    </location>
</feature>
<organism evidence="2 3">
    <name type="scientific">Prorocentrum cordatum</name>
    <dbReference type="NCBI Taxonomy" id="2364126"/>
    <lineage>
        <taxon>Eukaryota</taxon>
        <taxon>Sar</taxon>
        <taxon>Alveolata</taxon>
        <taxon>Dinophyceae</taxon>
        <taxon>Prorocentrales</taxon>
        <taxon>Prorocentraceae</taxon>
        <taxon>Prorocentrum</taxon>
    </lineage>
</organism>
<gene>
    <name evidence="2" type="ORF">PCOR1329_LOCUS20744</name>
</gene>
<keyword evidence="3" id="KW-1185">Reference proteome</keyword>
<dbReference type="EMBL" id="CAUYUJ010006736">
    <property type="protein sequence ID" value="CAK0818485.1"/>
    <property type="molecule type" value="Genomic_DNA"/>
</dbReference>
<dbReference type="Proteomes" id="UP001189429">
    <property type="component" value="Unassembled WGS sequence"/>
</dbReference>
<dbReference type="SUPFAM" id="SSF56672">
    <property type="entry name" value="DNA/RNA polymerases"/>
    <property type="match status" value="1"/>
</dbReference>
<feature type="compositionally biased region" description="Low complexity" evidence="1">
    <location>
        <begin position="245"/>
        <end position="259"/>
    </location>
</feature>